<dbReference type="PANTHER" id="PTHR33470">
    <property type="entry name" value="OS01G0164075 PROTEIN"/>
    <property type="match status" value="1"/>
</dbReference>
<dbReference type="EMBL" id="JAWXYG010000002">
    <property type="protein sequence ID" value="KAK4281577.1"/>
    <property type="molecule type" value="Genomic_DNA"/>
</dbReference>
<protein>
    <recommendedName>
        <fullName evidence="5">Pistil-specific extensin-like protein</fullName>
    </recommendedName>
</protein>
<comment type="caution">
    <text evidence="3">The sequence shown here is derived from an EMBL/GenBank/DDBJ whole genome shotgun (WGS) entry which is preliminary data.</text>
</comment>
<evidence type="ECO:0008006" key="5">
    <source>
        <dbReference type="Google" id="ProtNLM"/>
    </source>
</evidence>
<evidence type="ECO:0000313" key="4">
    <source>
        <dbReference type="Proteomes" id="UP001293593"/>
    </source>
</evidence>
<feature type="chain" id="PRO_5042113462" description="Pistil-specific extensin-like protein" evidence="2">
    <location>
        <begin position="16"/>
        <end position="177"/>
    </location>
</feature>
<dbReference type="PANTHER" id="PTHR33470:SF29">
    <property type="entry name" value="POLLEN OLE E 1 ALLERGEN AND EXTENSIN FAMILY PROTEIN"/>
    <property type="match status" value="1"/>
</dbReference>
<dbReference type="Pfam" id="PF01190">
    <property type="entry name" value="Pollen_Ole_e_1"/>
    <property type="match status" value="1"/>
</dbReference>
<keyword evidence="4" id="KW-1185">Reference proteome</keyword>
<name>A0AAE1N2C6_9FABA</name>
<keyword evidence="1 2" id="KW-0732">Signal</keyword>
<organism evidence="3 4">
    <name type="scientific">Acacia crassicarpa</name>
    <name type="common">northern wattle</name>
    <dbReference type="NCBI Taxonomy" id="499986"/>
    <lineage>
        <taxon>Eukaryota</taxon>
        <taxon>Viridiplantae</taxon>
        <taxon>Streptophyta</taxon>
        <taxon>Embryophyta</taxon>
        <taxon>Tracheophyta</taxon>
        <taxon>Spermatophyta</taxon>
        <taxon>Magnoliopsida</taxon>
        <taxon>eudicotyledons</taxon>
        <taxon>Gunneridae</taxon>
        <taxon>Pentapetalae</taxon>
        <taxon>rosids</taxon>
        <taxon>fabids</taxon>
        <taxon>Fabales</taxon>
        <taxon>Fabaceae</taxon>
        <taxon>Caesalpinioideae</taxon>
        <taxon>mimosoid clade</taxon>
        <taxon>Acacieae</taxon>
        <taxon>Acacia</taxon>
    </lineage>
</organism>
<evidence type="ECO:0000313" key="3">
    <source>
        <dbReference type="EMBL" id="KAK4281577.1"/>
    </source>
</evidence>
<dbReference type="AlphaFoldDB" id="A0AAE1N2C6"/>
<evidence type="ECO:0000256" key="1">
    <source>
        <dbReference type="ARBA" id="ARBA00022729"/>
    </source>
</evidence>
<evidence type="ECO:0000256" key="2">
    <source>
        <dbReference type="SAM" id="SignalP"/>
    </source>
</evidence>
<dbReference type="GO" id="GO:0071944">
    <property type="term" value="C:cell periphery"/>
    <property type="evidence" value="ECO:0007669"/>
    <property type="project" value="TreeGrafter"/>
</dbReference>
<proteinExistence type="predicted"/>
<gene>
    <name evidence="3" type="ORF">QN277_013050</name>
</gene>
<accession>A0AAE1N2C6</accession>
<feature type="signal peptide" evidence="2">
    <location>
        <begin position="1"/>
        <end position="15"/>
    </location>
</feature>
<dbReference type="Proteomes" id="UP001293593">
    <property type="component" value="Unassembled WGS sequence"/>
</dbReference>
<sequence>MRLAVVLIIAASILASNYSSGIVVSASDEANGIIHVAGKVMCQDCSQGWNEWIQGSDPIKGSKVSLTCLDRRGRVIYYTSDTTDETGQFDLTVKTYLYSKKLDTKLCSVRLVSSPDSACNILTDFGRGRSGLKLANPTSIYRHVTKFVLEPFFFTSPMCDKPDTSYSDDAQQPPFRG</sequence>
<reference evidence="3" key="1">
    <citation type="submission" date="2023-10" db="EMBL/GenBank/DDBJ databases">
        <title>Chromosome-level genome of the transformable northern wattle, Acacia crassicarpa.</title>
        <authorList>
            <person name="Massaro I."/>
            <person name="Sinha N.R."/>
            <person name="Poethig S."/>
            <person name="Leichty A.R."/>
        </authorList>
    </citation>
    <scope>NUCLEOTIDE SEQUENCE</scope>
    <source>
        <strain evidence="3">Acra3RX</strain>
        <tissue evidence="3">Leaf</tissue>
    </source>
</reference>